<dbReference type="EMBL" id="JARBJD010000186">
    <property type="protein sequence ID" value="KAK2948024.1"/>
    <property type="molecule type" value="Genomic_DNA"/>
</dbReference>
<evidence type="ECO:0000313" key="1">
    <source>
        <dbReference type="EMBL" id="KAK2948024.1"/>
    </source>
</evidence>
<gene>
    <name evidence="1" type="ORF">BLNAU_17060</name>
</gene>
<name>A0ABQ9XAY1_9EUKA</name>
<evidence type="ECO:0000313" key="2">
    <source>
        <dbReference type="Proteomes" id="UP001281761"/>
    </source>
</evidence>
<organism evidence="1 2">
    <name type="scientific">Blattamonas nauphoetae</name>
    <dbReference type="NCBI Taxonomy" id="2049346"/>
    <lineage>
        <taxon>Eukaryota</taxon>
        <taxon>Metamonada</taxon>
        <taxon>Preaxostyla</taxon>
        <taxon>Oxymonadida</taxon>
        <taxon>Blattamonas</taxon>
    </lineage>
</organism>
<dbReference type="Proteomes" id="UP001281761">
    <property type="component" value="Unassembled WGS sequence"/>
</dbReference>
<sequence length="167" mass="18783">MPLRQTRLCSSLRWVVCLDATICSPIPSVVSAALEFLTRLVQVSSDSARMELVQHGVLDAVFVSVSSSSFLEDYENGVALIGTLLDTVRRVEQMSQVIHFDFSQIGRYLCQDLCTETISSQLRYRSNNQSEYSPRSSKTHVRIENGNRIVECVQCQLVYLGKIVPTF</sequence>
<keyword evidence="2" id="KW-1185">Reference proteome</keyword>
<proteinExistence type="predicted"/>
<comment type="caution">
    <text evidence="1">The sequence shown here is derived from an EMBL/GenBank/DDBJ whole genome shotgun (WGS) entry which is preliminary data.</text>
</comment>
<accession>A0ABQ9XAY1</accession>
<protein>
    <submittedName>
        <fullName evidence="1">Uncharacterized protein</fullName>
    </submittedName>
</protein>
<reference evidence="1 2" key="1">
    <citation type="journal article" date="2022" name="bioRxiv">
        <title>Genomics of Preaxostyla Flagellates Illuminates Evolutionary Transitions and the Path Towards Mitochondrial Loss.</title>
        <authorList>
            <person name="Novak L.V.F."/>
            <person name="Treitli S.C."/>
            <person name="Pyrih J."/>
            <person name="Halakuc P."/>
            <person name="Pipaliya S.V."/>
            <person name="Vacek V."/>
            <person name="Brzon O."/>
            <person name="Soukal P."/>
            <person name="Eme L."/>
            <person name="Dacks J.B."/>
            <person name="Karnkowska A."/>
            <person name="Elias M."/>
            <person name="Hampl V."/>
        </authorList>
    </citation>
    <scope>NUCLEOTIDE SEQUENCE [LARGE SCALE GENOMIC DNA]</scope>
    <source>
        <strain evidence="1">NAU3</strain>
        <tissue evidence="1">Gut</tissue>
    </source>
</reference>